<dbReference type="Pfam" id="PF04290">
    <property type="entry name" value="DctQ"/>
    <property type="match status" value="1"/>
</dbReference>
<comment type="subcellular location">
    <subcellularLocation>
        <location evidence="7">Cell inner membrane</location>
        <topology evidence="7">Multi-pass membrane protein</topology>
    </subcellularLocation>
    <subcellularLocation>
        <location evidence="1">Cell membrane</location>
        <topology evidence="1">Multi-pass membrane protein</topology>
    </subcellularLocation>
</comment>
<evidence type="ECO:0000259" key="8">
    <source>
        <dbReference type="Pfam" id="PF04290"/>
    </source>
</evidence>
<dbReference type="AlphaFoldDB" id="A0A4R6UDJ7"/>
<keyword evidence="6 7" id="KW-0472">Membrane</keyword>
<protein>
    <recommendedName>
        <fullName evidence="7">TRAP transporter small permease protein</fullName>
    </recommendedName>
</protein>
<evidence type="ECO:0000256" key="3">
    <source>
        <dbReference type="ARBA" id="ARBA00022475"/>
    </source>
</evidence>
<dbReference type="EMBL" id="SNYL01000002">
    <property type="protein sequence ID" value="TDQ44768.1"/>
    <property type="molecule type" value="Genomic_DNA"/>
</dbReference>
<sequence>MIAWVFRLAKWSAIMGGILLVLLTLMIVASVSGRALIDVGLGPVPGDFELVEIGTAVAVFFFLPWTYLRGGHATVDILYSHLPGWAKRAVVTLSDLLMLALWLVLTWRLWEGMLEKRMYMESTFILQMPVWWAYALCLVGAVIGCLAYIAKNLIMFGLASYPAGWPVEEAKEH</sequence>
<feature type="transmembrane region" description="Helical" evidence="7">
    <location>
        <begin position="49"/>
        <end position="68"/>
    </location>
</feature>
<keyword evidence="3" id="KW-1003">Cell membrane</keyword>
<evidence type="ECO:0000313" key="9">
    <source>
        <dbReference type="EMBL" id="TDQ44768.1"/>
    </source>
</evidence>
<organism evidence="9 10">
    <name type="scientific">Tepidicella xavieri</name>
    <dbReference type="NCBI Taxonomy" id="360241"/>
    <lineage>
        <taxon>Bacteria</taxon>
        <taxon>Pseudomonadati</taxon>
        <taxon>Pseudomonadota</taxon>
        <taxon>Betaproteobacteria</taxon>
        <taxon>Burkholderiales</taxon>
        <taxon>Tepidicella</taxon>
    </lineage>
</organism>
<comment type="caution">
    <text evidence="7">Lacks conserved residue(s) required for the propagation of feature annotation.</text>
</comment>
<evidence type="ECO:0000256" key="1">
    <source>
        <dbReference type="ARBA" id="ARBA00004651"/>
    </source>
</evidence>
<name>A0A4R6UDJ7_9BURK</name>
<keyword evidence="4 7" id="KW-0812">Transmembrane</keyword>
<keyword evidence="2 7" id="KW-0813">Transport</keyword>
<evidence type="ECO:0000256" key="5">
    <source>
        <dbReference type="ARBA" id="ARBA00022989"/>
    </source>
</evidence>
<dbReference type="InterPro" id="IPR055348">
    <property type="entry name" value="DctQ"/>
</dbReference>
<evidence type="ECO:0000313" key="10">
    <source>
        <dbReference type="Proteomes" id="UP000295510"/>
    </source>
</evidence>
<keyword evidence="10" id="KW-1185">Reference proteome</keyword>
<evidence type="ECO:0000256" key="6">
    <source>
        <dbReference type="ARBA" id="ARBA00023136"/>
    </source>
</evidence>
<comment type="subunit">
    <text evidence="7">The complex comprises the extracytoplasmic solute receptor protein and the two transmembrane proteins.</text>
</comment>
<keyword evidence="5 7" id="KW-1133">Transmembrane helix</keyword>
<dbReference type="OrthoDB" id="6900059at2"/>
<gene>
    <name evidence="9" type="ORF">DFR43_102110</name>
</gene>
<dbReference type="GO" id="GO:0005886">
    <property type="term" value="C:plasma membrane"/>
    <property type="evidence" value="ECO:0007669"/>
    <property type="project" value="UniProtKB-SubCell"/>
</dbReference>
<dbReference type="GO" id="GO:0022857">
    <property type="term" value="F:transmembrane transporter activity"/>
    <property type="evidence" value="ECO:0007669"/>
    <property type="project" value="UniProtKB-UniRule"/>
</dbReference>
<evidence type="ECO:0000256" key="7">
    <source>
        <dbReference type="RuleBase" id="RU369079"/>
    </source>
</evidence>
<feature type="transmembrane region" description="Helical" evidence="7">
    <location>
        <begin position="130"/>
        <end position="150"/>
    </location>
</feature>
<comment type="caution">
    <text evidence="9">The sequence shown here is derived from an EMBL/GenBank/DDBJ whole genome shotgun (WGS) entry which is preliminary data.</text>
</comment>
<comment type="similarity">
    <text evidence="7">Belongs to the TRAP transporter small permease family.</text>
</comment>
<evidence type="ECO:0000256" key="4">
    <source>
        <dbReference type="ARBA" id="ARBA00022692"/>
    </source>
</evidence>
<comment type="function">
    <text evidence="7">Part of the tripartite ATP-independent periplasmic (TRAP) transport system.</text>
</comment>
<dbReference type="Proteomes" id="UP000295510">
    <property type="component" value="Unassembled WGS sequence"/>
</dbReference>
<proteinExistence type="inferred from homology"/>
<dbReference type="RefSeq" id="WP_133595858.1">
    <property type="nucleotide sequence ID" value="NZ_SNYL01000002.1"/>
</dbReference>
<feature type="domain" description="Tripartite ATP-independent periplasmic transporters DctQ component" evidence="8">
    <location>
        <begin position="23"/>
        <end position="151"/>
    </location>
</feature>
<evidence type="ECO:0000256" key="2">
    <source>
        <dbReference type="ARBA" id="ARBA00022448"/>
    </source>
</evidence>
<accession>A0A4R6UDJ7</accession>
<reference evidence="9 10" key="1">
    <citation type="submission" date="2019-03" db="EMBL/GenBank/DDBJ databases">
        <title>Genomic Encyclopedia of Type Strains, Phase IV (KMG-IV): sequencing the most valuable type-strain genomes for metagenomic binning, comparative biology and taxonomic classification.</title>
        <authorList>
            <person name="Goeker M."/>
        </authorList>
    </citation>
    <scope>NUCLEOTIDE SEQUENCE [LARGE SCALE GENOMIC DNA]</scope>
    <source>
        <strain evidence="9 10">DSM 19605</strain>
    </source>
</reference>
<feature type="transmembrane region" description="Helical" evidence="7">
    <location>
        <begin position="89"/>
        <end position="110"/>
    </location>
</feature>
<keyword evidence="7" id="KW-0997">Cell inner membrane</keyword>